<evidence type="ECO:0000256" key="3">
    <source>
        <dbReference type="SAM" id="MobiDB-lite"/>
    </source>
</evidence>
<gene>
    <name evidence="4" type="ORF">PPYR1160_LOCUS9185</name>
</gene>
<accession>A0A7R9UAY5</accession>
<name>A0A7R9UAY5_9STRA</name>
<keyword evidence="1" id="KW-0853">WD repeat</keyword>
<evidence type="ECO:0000256" key="1">
    <source>
        <dbReference type="ARBA" id="ARBA00022574"/>
    </source>
</evidence>
<reference evidence="4" key="1">
    <citation type="submission" date="2021-01" db="EMBL/GenBank/DDBJ databases">
        <authorList>
            <person name="Corre E."/>
            <person name="Pelletier E."/>
            <person name="Niang G."/>
            <person name="Scheremetjew M."/>
            <person name="Finn R."/>
            <person name="Kale V."/>
            <person name="Holt S."/>
            <person name="Cochrane G."/>
            <person name="Meng A."/>
            <person name="Brown T."/>
            <person name="Cohen L."/>
        </authorList>
    </citation>
    <scope>NUCLEOTIDE SEQUENCE</scope>
    <source>
        <strain evidence="4">CCMP2078</strain>
    </source>
</reference>
<sequence length="222" mass="24922">MTTTPPPLSEYERLREDNIRRNNEMLRSLGLLSATSDRIGTFGLLKQHHSVKSRSKVTPTPAPRKKRKRRDTNRAQTQPKRSSRRLQGKGAELVGLEKEAPEGAGQFDSTVSKEEEVEEEVDPEARRTAKLRAANEVARAGGDVAAMENPTASYEHCLMRVRSMTEKRLKTRVKVIERAAGRHCVVKMAIFVMVLKDEGMEELAELANDALERLKGLQPPPE</sequence>
<protein>
    <submittedName>
        <fullName evidence="4">Uncharacterized protein</fullName>
    </submittedName>
</protein>
<dbReference type="GO" id="GO:2000001">
    <property type="term" value="P:regulation of DNA damage checkpoint"/>
    <property type="evidence" value="ECO:0007669"/>
    <property type="project" value="TreeGrafter"/>
</dbReference>
<dbReference type="EMBL" id="HBEA01012051">
    <property type="protein sequence ID" value="CAD8259683.1"/>
    <property type="molecule type" value="Transcribed_RNA"/>
</dbReference>
<dbReference type="PANTHER" id="PTHR14773:SF0">
    <property type="entry name" value="WD REPEAT-CONTAINING PROTEIN 76"/>
    <property type="match status" value="1"/>
</dbReference>
<evidence type="ECO:0000256" key="2">
    <source>
        <dbReference type="ARBA" id="ARBA00022737"/>
    </source>
</evidence>
<feature type="compositionally biased region" description="Basic residues" evidence="3">
    <location>
        <begin position="46"/>
        <end position="55"/>
    </location>
</feature>
<dbReference type="InterPro" id="IPR050853">
    <property type="entry name" value="WD_repeat_DNA-damage-binding"/>
</dbReference>
<evidence type="ECO:0000313" key="4">
    <source>
        <dbReference type="EMBL" id="CAD8259683.1"/>
    </source>
</evidence>
<dbReference type="GO" id="GO:0005634">
    <property type="term" value="C:nucleus"/>
    <property type="evidence" value="ECO:0007669"/>
    <property type="project" value="TreeGrafter"/>
</dbReference>
<dbReference type="GO" id="GO:0003677">
    <property type="term" value="F:DNA binding"/>
    <property type="evidence" value="ECO:0007669"/>
    <property type="project" value="TreeGrafter"/>
</dbReference>
<proteinExistence type="predicted"/>
<keyword evidence="2" id="KW-0677">Repeat</keyword>
<feature type="region of interest" description="Disordered" evidence="3">
    <location>
        <begin position="45"/>
        <end position="125"/>
    </location>
</feature>
<organism evidence="4">
    <name type="scientific">Pinguiococcus pyrenoidosus</name>
    <dbReference type="NCBI Taxonomy" id="172671"/>
    <lineage>
        <taxon>Eukaryota</taxon>
        <taxon>Sar</taxon>
        <taxon>Stramenopiles</taxon>
        <taxon>Ochrophyta</taxon>
        <taxon>Pinguiophyceae</taxon>
        <taxon>Pinguiochrysidales</taxon>
        <taxon>Pinguiochrysidaceae</taxon>
        <taxon>Pinguiococcus</taxon>
    </lineage>
</organism>
<dbReference type="PANTHER" id="PTHR14773">
    <property type="entry name" value="WD REPEAT-CONTAINING PROTEIN 76"/>
    <property type="match status" value="1"/>
</dbReference>
<dbReference type="AlphaFoldDB" id="A0A7R9UAY5"/>